<feature type="region of interest" description="Disordered" evidence="1">
    <location>
        <begin position="44"/>
        <end position="72"/>
    </location>
</feature>
<evidence type="ECO:0000313" key="2">
    <source>
        <dbReference type="EMBL" id="RAI01115.1"/>
    </source>
</evidence>
<feature type="compositionally biased region" description="Basic and acidic residues" evidence="1">
    <location>
        <begin position="46"/>
        <end position="72"/>
    </location>
</feature>
<dbReference type="RefSeq" id="WP_111347715.1">
    <property type="nucleotide sequence ID" value="NZ_QHHQ01000003.1"/>
</dbReference>
<feature type="region of interest" description="Disordered" evidence="1">
    <location>
        <begin position="1"/>
        <end position="22"/>
    </location>
</feature>
<proteinExistence type="predicted"/>
<reference evidence="2 3" key="1">
    <citation type="submission" date="2018-05" db="EMBL/GenBank/DDBJ databases">
        <title>Acuticoccus sediminis sp. nov., isolated from deep-sea sediment of Indian Ocean.</title>
        <authorList>
            <person name="Liu X."/>
            <person name="Lai Q."/>
            <person name="Du Y."/>
            <person name="Sun F."/>
            <person name="Zhang X."/>
            <person name="Wang S."/>
            <person name="Shao Z."/>
        </authorList>
    </citation>
    <scope>NUCLEOTIDE SEQUENCE [LARGE SCALE GENOMIC DNA]</scope>
    <source>
        <strain evidence="2 3">PTG4-2</strain>
    </source>
</reference>
<sequence>MASKEVEISTPDKDASGSVRISKPGKRRLMTVTIKPKVIEDLGWSEGERGRERVKGTIQRPFERGTDEPKEA</sequence>
<organism evidence="2 3">
    <name type="scientific">Acuticoccus sediminis</name>
    <dbReference type="NCBI Taxonomy" id="2184697"/>
    <lineage>
        <taxon>Bacteria</taxon>
        <taxon>Pseudomonadati</taxon>
        <taxon>Pseudomonadota</taxon>
        <taxon>Alphaproteobacteria</taxon>
        <taxon>Hyphomicrobiales</taxon>
        <taxon>Amorphaceae</taxon>
        <taxon>Acuticoccus</taxon>
    </lineage>
</organism>
<accession>A0A8B2NUY3</accession>
<name>A0A8B2NUY3_9HYPH</name>
<keyword evidence="3" id="KW-1185">Reference proteome</keyword>
<dbReference type="EMBL" id="QHHQ01000003">
    <property type="protein sequence ID" value="RAI01115.1"/>
    <property type="molecule type" value="Genomic_DNA"/>
</dbReference>
<gene>
    <name evidence="2" type="ORF">DLJ53_18030</name>
</gene>
<dbReference type="Proteomes" id="UP000249590">
    <property type="component" value="Unassembled WGS sequence"/>
</dbReference>
<protein>
    <submittedName>
        <fullName evidence="2">Uncharacterized protein</fullName>
    </submittedName>
</protein>
<evidence type="ECO:0000256" key="1">
    <source>
        <dbReference type="SAM" id="MobiDB-lite"/>
    </source>
</evidence>
<dbReference type="AlphaFoldDB" id="A0A8B2NUY3"/>
<evidence type="ECO:0000313" key="3">
    <source>
        <dbReference type="Proteomes" id="UP000249590"/>
    </source>
</evidence>
<comment type="caution">
    <text evidence="2">The sequence shown here is derived from an EMBL/GenBank/DDBJ whole genome shotgun (WGS) entry which is preliminary data.</text>
</comment>
<feature type="compositionally biased region" description="Basic and acidic residues" evidence="1">
    <location>
        <begin position="1"/>
        <end position="15"/>
    </location>
</feature>